<name>A0A7C0U1L6_DESA2</name>
<gene>
    <name evidence="2" type="ORF">ENG63_00725</name>
</gene>
<organism evidence="2">
    <name type="scientific">Desulfofervidus auxilii</name>
    <dbReference type="NCBI Taxonomy" id="1621989"/>
    <lineage>
        <taxon>Bacteria</taxon>
        <taxon>Pseudomonadati</taxon>
        <taxon>Thermodesulfobacteriota</taxon>
        <taxon>Candidatus Desulfofervidia</taxon>
        <taxon>Candidatus Desulfofervidales</taxon>
        <taxon>Candidatus Desulfofervidaceae</taxon>
        <taxon>Candidatus Desulfofervidus</taxon>
    </lineage>
</organism>
<evidence type="ECO:0008006" key="3">
    <source>
        <dbReference type="Google" id="ProtNLM"/>
    </source>
</evidence>
<reference evidence="2" key="1">
    <citation type="journal article" date="2020" name="mSystems">
        <title>Genome- and Community-Level Interaction Insights into Carbon Utilization and Element Cycling Functions of Hydrothermarchaeota in Hydrothermal Sediment.</title>
        <authorList>
            <person name="Zhou Z."/>
            <person name="Liu Y."/>
            <person name="Xu W."/>
            <person name="Pan J."/>
            <person name="Luo Z.H."/>
            <person name="Li M."/>
        </authorList>
    </citation>
    <scope>NUCLEOTIDE SEQUENCE [LARGE SCALE GENOMIC DNA]</scope>
    <source>
        <strain evidence="2">HyVt-233</strain>
    </source>
</reference>
<dbReference type="Gene3D" id="3.20.20.70">
    <property type="entry name" value="Aldolase class I"/>
    <property type="match status" value="1"/>
</dbReference>
<dbReference type="SUPFAM" id="SSF51569">
    <property type="entry name" value="Aldolase"/>
    <property type="match status" value="1"/>
</dbReference>
<dbReference type="GO" id="GO:0016829">
    <property type="term" value="F:lyase activity"/>
    <property type="evidence" value="ECO:0007669"/>
    <property type="project" value="UniProtKB-KW"/>
</dbReference>
<evidence type="ECO:0000256" key="1">
    <source>
        <dbReference type="ARBA" id="ARBA00023239"/>
    </source>
</evidence>
<dbReference type="AlphaFoldDB" id="A0A7C0U1L6"/>
<sequence>MLPKGLICPLLAPLKKNGEIDKNSFIRLWESVRPFVAAIAVGSNFSLEGVYFTYEQKKALFELALNLWDKKIPLFFDITTSDENSTFKLAHFTLKIIKNYFNHIIIEILPLWYRSNRGLPQHIDALRAKTKAIFILDNHPRLVQMRKKFLKHKNIRTAVFKKLIKRDFIKGMAFQGNLTRFLNYQRALHGRDFYFYEADELAFLHQPTSDGVMTITANLIPELWQKIMKKNQDIFAIALAIEKLYQICHTHPGVIKWALMEKGIFSENYTPFPQPLTKKAIQRMKKWMNQYIGGKDV</sequence>
<dbReference type="InterPro" id="IPR013785">
    <property type="entry name" value="Aldolase_TIM"/>
</dbReference>
<dbReference type="InterPro" id="IPR002220">
    <property type="entry name" value="DapA-like"/>
</dbReference>
<dbReference type="Proteomes" id="UP000886289">
    <property type="component" value="Unassembled WGS sequence"/>
</dbReference>
<protein>
    <recommendedName>
        <fullName evidence="3">Dihydrodipicolinate synthase family protein</fullName>
    </recommendedName>
</protein>
<accession>A0A7C0U1L6</accession>
<keyword evidence="1" id="KW-0456">Lyase</keyword>
<dbReference type="EMBL" id="DRBS01000029">
    <property type="protein sequence ID" value="HDD43373.1"/>
    <property type="molecule type" value="Genomic_DNA"/>
</dbReference>
<proteinExistence type="predicted"/>
<dbReference type="Pfam" id="PF00701">
    <property type="entry name" value="DHDPS"/>
    <property type="match status" value="1"/>
</dbReference>
<comment type="caution">
    <text evidence="2">The sequence shown here is derived from an EMBL/GenBank/DDBJ whole genome shotgun (WGS) entry which is preliminary data.</text>
</comment>
<dbReference type="SMART" id="SM01130">
    <property type="entry name" value="DHDPS"/>
    <property type="match status" value="1"/>
</dbReference>
<evidence type="ECO:0000313" key="2">
    <source>
        <dbReference type="EMBL" id="HDD43373.1"/>
    </source>
</evidence>